<reference evidence="2 3" key="1">
    <citation type="submission" date="2020-07" db="EMBL/GenBank/DDBJ databases">
        <title>Thermogemmata thermophila gen. nov., sp. nov., a novel moderate thermophilic planctomycete from a Kamchatka hot spring.</title>
        <authorList>
            <person name="Elcheninov A.G."/>
            <person name="Podosokorskaya O.A."/>
            <person name="Kovaleva O.L."/>
            <person name="Novikov A."/>
            <person name="Bonch-Osmolovskaya E.A."/>
            <person name="Toshchakov S.V."/>
            <person name="Kublanov I.V."/>
        </authorList>
    </citation>
    <scope>NUCLEOTIDE SEQUENCE [LARGE SCALE GENOMIC DNA]</scope>
    <source>
        <strain evidence="2 3">2918</strain>
    </source>
</reference>
<evidence type="ECO:0000313" key="3">
    <source>
        <dbReference type="Proteomes" id="UP000542342"/>
    </source>
</evidence>
<dbReference type="RefSeq" id="WP_194536765.1">
    <property type="nucleotide sequence ID" value="NZ_JACEFB010000002.1"/>
</dbReference>
<protein>
    <submittedName>
        <fullName evidence="2">Uncharacterized protein</fullName>
    </submittedName>
</protein>
<accession>A0A7V8VC70</accession>
<keyword evidence="3" id="KW-1185">Reference proteome</keyword>
<proteinExistence type="predicted"/>
<evidence type="ECO:0000256" key="1">
    <source>
        <dbReference type="SAM" id="SignalP"/>
    </source>
</evidence>
<organism evidence="2 3">
    <name type="scientific">Thermogemmata fonticola</name>
    <dbReference type="NCBI Taxonomy" id="2755323"/>
    <lineage>
        <taxon>Bacteria</taxon>
        <taxon>Pseudomonadati</taxon>
        <taxon>Planctomycetota</taxon>
        <taxon>Planctomycetia</taxon>
        <taxon>Gemmatales</taxon>
        <taxon>Gemmataceae</taxon>
        <taxon>Thermogemmata</taxon>
    </lineage>
</organism>
<dbReference type="EMBL" id="JACEFB010000002">
    <property type="protein sequence ID" value="MBA2225334.1"/>
    <property type="molecule type" value="Genomic_DNA"/>
</dbReference>
<evidence type="ECO:0000313" key="2">
    <source>
        <dbReference type="EMBL" id="MBA2225334.1"/>
    </source>
</evidence>
<gene>
    <name evidence="2" type="ORF">H0921_04060</name>
</gene>
<dbReference type="AlphaFoldDB" id="A0A7V8VC70"/>
<comment type="caution">
    <text evidence="2">The sequence shown here is derived from an EMBL/GenBank/DDBJ whole genome shotgun (WGS) entry which is preliminary data.</text>
</comment>
<feature type="signal peptide" evidence="1">
    <location>
        <begin position="1"/>
        <end position="20"/>
    </location>
</feature>
<sequence length="171" mass="17844">MTRSMWIIAAGLCLSHSLQAQTPLQQYGSNLPSIPYLPPSGAINPYNLMPNIYNPQTQPLSPYLNLLSGINPGVNYYYGVRPGTLGMSVGRGGGAPFVAPGGPRPLFFPQLAAAPDPLSERVADGDRILPPAGHPVVFNNTLGFFPTPLAPAGGARPALAGLGAARSGTRR</sequence>
<name>A0A7V8VC70_9BACT</name>
<dbReference type="Proteomes" id="UP000542342">
    <property type="component" value="Unassembled WGS sequence"/>
</dbReference>
<keyword evidence="1" id="KW-0732">Signal</keyword>
<feature type="chain" id="PRO_5030758267" evidence="1">
    <location>
        <begin position="21"/>
        <end position="171"/>
    </location>
</feature>